<protein>
    <submittedName>
        <fullName evidence="5">N-terminal binuclear Zn cluster-containing/DNA binding domain-containing protein</fullName>
    </submittedName>
</protein>
<evidence type="ECO:0000256" key="2">
    <source>
        <dbReference type="ARBA" id="ARBA00023242"/>
    </source>
</evidence>
<name>A0A2T4B6D0_9HYPO</name>
<dbReference type="RefSeq" id="XP_024748216.1">
    <property type="nucleotide sequence ID" value="XM_024896088.1"/>
</dbReference>
<dbReference type="Proteomes" id="UP000241546">
    <property type="component" value="Unassembled WGS sequence"/>
</dbReference>
<evidence type="ECO:0000256" key="1">
    <source>
        <dbReference type="ARBA" id="ARBA00022723"/>
    </source>
</evidence>
<dbReference type="PANTHER" id="PTHR43374">
    <property type="entry name" value="FLAVIN PRENYLTRANSFERASE"/>
    <property type="match status" value="1"/>
</dbReference>
<dbReference type="OrthoDB" id="1747771at2759"/>
<dbReference type="GeneID" id="36604206"/>
<dbReference type="AlphaFoldDB" id="A0A2T4B6D0"/>
<sequence length="734" mass="81736">MDLQRQQQSEPSARQAEIDRVLRLRRLSQARSCYPCRQRKVKCDHEHPCQTCQKRGHPEICSYDVGVSPEKRRGRRAGGAAAGAVPSRAGRRREEAPGVDSEEEPRLASSRRSRQSRPGTGANGSETESSATPTQNTADTPSSLATPQTSHSTLFRRQDTETADWHPVRKELYQGGSSVLTMLHGSADSPAVEMRRKAGPVLGLHNTLEFYPFMKLKTLQERWAALLKLIPQRQEVLRYFPSQGATMYPPNPVLLDPDDLESAFCDYLSALDAGELRSPDVLSPKWVCKAWISRIALLLAALATSAHYSVMQSPRKRAEHSLDFLQRAFDALCLANYVLHPSLDAVQTLLIIGAVLQDVGQSDGAWVMMGTTVRVAQALGLHLQCVSEQSEDGVKRKRALWDTICRQDCLLSLCHGRPHSASPQSLATRKILSDPNRPLNFTECLYGMVSVCTGILEVEQPSLESSMMLLTELEGYKSRALPYLQGREKCANIQQRYEALTIQVQLSWAATVLCRPVLTTSAATSNDQADALRLLKSRAKESLMDTAKAFIEFQAISNIPIRTWSLIHAVLSATILLCLWEETRCDQESRDVLQRVIEIFSRAAQADDETGMMVDASGTNHWLSMNHTRALVALQAALQKAPALDASPSPSPERQQAENLVSQNEVLPRIQDAAAVDPMMESAMGYNFTALLGDGYVHLHLTLWREEKNNRTDRFKACQWMAPWTPGKCRDCRR</sequence>
<dbReference type="CDD" id="cd12148">
    <property type="entry name" value="fungal_TF_MHR"/>
    <property type="match status" value="1"/>
</dbReference>
<proteinExistence type="predicted"/>
<evidence type="ECO:0000259" key="4">
    <source>
        <dbReference type="PROSITE" id="PS50048"/>
    </source>
</evidence>
<dbReference type="GO" id="GO:0003677">
    <property type="term" value="F:DNA binding"/>
    <property type="evidence" value="ECO:0007669"/>
    <property type="project" value="InterPro"/>
</dbReference>
<dbReference type="CDD" id="cd00067">
    <property type="entry name" value="GAL4"/>
    <property type="match status" value="1"/>
</dbReference>
<dbReference type="SMART" id="SM00906">
    <property type="entry name" value="Fungal_trans"/>
    <property type="match status" value="1"/>
</dbReference>
<dbReference type="GO" id="GO:0000981">
    <property type="term" value="F:DNA-binding transcription factor activity, RNA polymerase II-specific"/>
    <property type="evidence" value="ECO:0007669"/>
    <property type="project" value="InterPro"/>
</dbReference>
<keyword evidence="1" id="KW-0479">Metal-binding</keyword>
<dbReference type="PANTHER" id="PTHR43374:SF1">
    <property type="entry name" value="FLAVIN PRENYLTRANSFERASE PAD1, MITOCHONDRIAL"/>
    <property type="match status" value="1"/>
</dbReference>
<accession>A0A2T4B6D0</accession>
<reference evidence="6" key="1">
    <citation type="submission" date="2016-07" db="EMBL/GenBank/DDBJ databases">
        <title>Multiple horizontal gene transfer events from other fungi enriched the ability of initially mycotrophic Trichoderma (Ascomycota) to feed on dead plant biomass.</title>
        <authorList>
            <consortium name="DOE Joint Genome Institute"/>
            <person name="Atanasova L."/>
            <person name="Chenthamara K."/>
            <person name="Zhang J."/>
            <person name="Grujic M."/>
            <person name="Henrissat B."/>
            <person name="Kuo A."/>
            <person name="Aerts A."/>
            <person name="Salamov A."/>
            <person name="Lipzen A."/>
            <person name="Labutti K."/>
            <person name="Barry K."/>
            <person name="Miao Y."/>
            <person name="Rahimi M.J."/>
            <person name="Shen Q."/>
            <person name="Grigoriev I.V."/>
            <person name="Kubicek C.P."/>
            <person name="Druzhinina I.S."/>
        </authorList>
    </citation>
    <scope>NUCLEOTIDE SEQUENCE [LARGE SCALE GENOMIC DNA]</scope>
    <source>
        <strain evidence="6">TUCIM 6016</strain>
    </source>
</reference>
<dbReference type="PROSITE" id="PS00463">
    <property type="entry name" value="ZN2_CY6_FUNGAL_1"/>
    <property type="match status" value="1"/>
</dbReference>
<dbReference type="EMBL" id="KZ680216">
    <property type="protein sequence ID" value="PTB64896.1"/>
    <property type="molecule type" value="Genomic_DNA"/>
</dbReference>
<dbReference type="InterPro" id="IPR001138">
    <property type="entry name" value="Zn2Cys6_DnaBD"/>
</dbReference>
<dbReference type="PROSITE" id="PS50048">
    <property type="entry name" value="ZN2_CY6_FUNGAL_2"/>
    <property type="match status" value="1"/>
</dbReference>
<feature type="compositionally biased region" description="Low complexity" evidence="3">
    <location>
        <begin position="78"/>
        <end position="88"/>
    </location>
</feature>
<keyword evidence="2" id="KW-0539">Nucleus</keyword>
<gene>
    <name evidence="5" type="ORF">BBK36DRAFT_1177765</name>
</gene>
<feature type="domain" description="Zn(2)-C6 fungal-type" evidence="4">
    <location>
        <begin position="32"/>
        <end position="63"/>
    </location>
</feature>
<feature type="compositionally biased region" description="Basic and acidic residues" evidence="3">
    <location>
        <begin position="156"/>
        <end position="167"/>
    </location>
</feature>
<dbReference type="Pfam" id="PF04082">
    <property type="entry name" value="Fungal_trans"/>
    <property type="match status" value="1"/>
</dbReference>
<dbReference type="SUPFAM" id="SSF57701">
    <property type="entry name" value="Zn2/Cys6 DNA-binding domain"/>
    <property type="match status" value="1"/>
</dbReference>
<dbReference type="GO" id="GO:0008270">
    <property type="term" value="F:zinc ion binding"/>
    <property type="evidence" value="ECO:0007669"/>
    <property type="project" value="InterPro"/>
</dbReference>
<dbReference type="Pfam" id="PF00172">
    <property type="entry name" value="Zn_clus"/>
    <property type="match status" value="1"/>
</dbReference>
<dbReference type="InterPro" id="IPR036864">
    <property type="entry name" value="Zn2-C6_fun-type_DNA-bd_sf"/>
</dbReference>
<dbReference type="InterPro" id="IPR007219">
    <property type="entry name" value="XnlR_reg_dom"/>
</dbReference>
<feature type="compositionally biased region" description="Polar residues" evidence="3">
    <location>
        <begin position="123"/>
        <end position="155"/>
    </location>
</feature>
<keyword evidence="6" id="KW-1185">Reference proteome</keyword>
<dbReference type="InterPro" id="IPR004507">
    <property type="entry name" value="UbiX-like"/>
</dbReference>
<dbReference type="Gene3D" id="4.10.240.10">
    <property type="entry name" value="Zn(2)-C6 fungal-type DNA-binding domain"/>
    <property type="match status" value="1"/>
</dbReference>
<dbReference type="GO" id="GO:0006351">
    <property type="term" value="P:DNA-templated transcription"/>
    <property type="evidence" value="ECO:0007669"/>
    <property type="project" value="InterPro"/>
</dbReference>
<evidence type="ECO:0000313" key="6">
    <source>
        <dbReference type="Proteomes" id="UP000241546"/>
    </source>
</evidence>
<feature type="region of interest" description="Disordered" evidence="3">
    <location>
        <begin position="69"/>
        <end position="167"/>
    </location>
</feature>
<evidence type="ECO:0000256" key="3">
    <source>
        <dbReference type="SAM" id="MobiDB-lite"/>
    </source>
</evidence>
<organism evidence="5 6">
    <name type="scientific">Trichoderma citrinoviride</name>
    <dbReference type="NCBI Taxonomy" id="58853"/>
    <lineage>
        <taxon>Eukaryota</taxon>
        <taxon>Fungi</taxon>
        <taxon>Dikarya</taxon>
        <taxon>Ascomycota</taxon>
        <taxon>Pezizomycotina</taxon>
        <taxon>Sordariomycetes</taxon>
        <taxon>Hypocreomycetidae</taxon>
        <taxon>Hypocreales</taxon>
        <taxon>Hypocreaceae</taxon>
        <taxon>Trichoderma</taxon>
    </lineage>
</organism>
<evidence type="ECO:0000313" key="5">
    <source>
        <dbReference type="EMBL" id="PTB64896.1"/>
    </source>
</evidence>
<dbReference type="SMART" id="SM00066">
    <property type="entry name" value="GAL4"/>
    <property type="match status" value="1"/>
</dbReference>
<dbReference type="GO" id="GO:0016831">
    <property type="term" value="F:carboxy-lyase activity"/>
    <property type="evidence" value="ECO:0007669"/>
    <property type="project" value="TreeGrafter"/>
</dbReference>